<evidence type="ECO:0000313" key="1">
    <source>
        <dbReference type="EMBL" id="ANE05461.1"/>
    </source>
</evidence>
<dbReference type="KEGG" id="ccjz:ccrud_14060"/>
<dbReference type="RefSeq" id="WP_066570139.1">
    <property type="nucleotide sequence ID" value="NZ_CP015623.1"/>
</dbReference>
<gene>
    <name evidence="1" type="ORF">ccrud_14060</name>
</gene>
<proteinExistence type="predicted"/>
<accession>A0A172QXU0</accession>
<keyword evidence="1" id="KW-0614">Plasmid</keyword>
<geneLocation type="plasmid" evidence="1 2">
    <name>pCRULAC1</name>
</geneLocation>
<sequence>MSFGKVISGILVTLVVVGVLKGLGDVESFTGDNIGDILLSIINGISDLTIKLVPTIIDTASKLLDQIL</sequence>
<dbReference type="EMBL" id="CP015623">
    <property type="protein sequence ID" value="ANE05461.1"/>
    <property type="molecule type" value="Genomic_DNA"/>
</dbReference>
<keyword evidence="2" id="KW-1185">Reference proteome</keyword>
<reference evidence="1 2" key="1">
    <citation type="submission" date="2016-05" db="EMBL/GenBank/DDBJ databases">
        <title>Complete genome sequence of Corynebacterium crudilactis, a new Corynebacterium species isolated from raw cow's milk.</title>
        <authorList>
            <person name="Christian R."/>
            <person name="Zimmermann J."/>
            <person name="Lipski A."/>
            <person name="Kalinowski J."/>
        </authorList>
    </citation>
    <scope>NUCLEOTIDE SEQUENCE [LARGE SCALE GENOMIC DNA]</scope>
    <source>
        <strain evidence="1 2">JZ16</strain>
        <plasmid evidence="1 2">pCRULAC1</plasmid>
    </source>
</reference>
<protein>
    <submittedName>
        <fullName evidence="1">Uncharacterized protein</fullName>
    </submittedName>
</protein>
<organism evidence="1 2">
    <name type="scientific">Corynebacterium crudilactis</name>
    <dbReference type="NCBI Taxonomy" id="1652495"/>
    <lineage>
        <taxon>Bacteria</taxon>
        <taxon>Bacillati</taxon>
        <taxon>Actinomycetota</taxon>
        <taxon>Actinomycetes</taxon>
        <taxon>Mycobacteriales</taxon>
        <taxon>Corynebacteriaceae</taxon>
        <taxon>Corynebacterium</taxon>
    </lineage>
</organism>
<dbReference type="Proteomes" id="UP000076929">
    <property type="component" value="Plasmid pCRULAC1"/>
</dbReference>
<dbReference type="AlphaFoldDB" id="A0A172QXU0"/>
<name>A0A172QXU0_9CORY</name>
<evidence type="ECO:0000313" key="2">
    <source>
        <dbReference type="Proteomes" id="UP000076929"/>
    </source>
</evidence>